<evidence type="ECO:0000256" key="12">
    <source>
        <dbReference type="ARBA" id="ARBA00023239"/>
    </source>
</evidence>
<dbReference type="Proteomes" id="UP000005753">
    <property type="component" value="Chromosome"/>
</dbReference>
<dbReference type="GO" id="GO:0009097">
    <property type="term" value="P:isoleucine biosynthetic process"/>
    <property type="evidence" value="ECO:0007669"/>
    <property type="project" value="UniProtKB-UniPathway"/>
</dbReference>
<keyword evidence="17" id="KW-1185">Reference proteome</keyword>
<dbReference type="Pfam" id="PF00291">
    <property type="entry name" value="PALP"/>
    <property type="match status" value="1"/>
</dbReference>
<evidence type="ECO:0000256" key="13">
    <source>
        <dbReference type="ARBA" id="ARBA00025527"/>
    </source>
</evidence>
<dbReference type="UniPathway" id="UPA00047">
    <property type="reaction ID" value="UER00054"/>
</dbReference>
<dbReference type="GO" id="GO:0030170">
    <property type="term" value="F:pyridoxal phosphate binding"/>
    <property type="evidence" value="ECO:0007669"/>
    <property type="project" value="InterPro"/>
</dbReference>
<feature type="domain" description="ACT" evidence="15">
    <location>
        <begin position="373"/>
        <end position="452"/>
    </location>
</feature>
<evidence type="ECO:0000256" key="4">
    <source>
        <dbReference type="ARBA" id="ARBA00004958"/>
    </source>
</evidence>
<dbReference type="SUPFAM" id="SSF53686">
    <property type="entry name" value="Tryptophan synthase beta subunit-like PLP-dependent enzymes"/>
    <property type="match status" value="1"/>
</dbReference>
<dbReference type="PANTHER" id="PTHR48078">
    <property type="entry name" value="THREONINE DEHYDRATASE, MITOCHONDRIAL-RELATED"/>
    <property type="match status" value="1"/>
</dbReference>
<dbReference type="GO" id="GO:0004794">
    <property type="term" value="F:threonine deaminase activity"/>
    <property type="evidence" value="ECO:0007669"/>
    <property type="project" value="UniProtKB-EC"/>
</dbReference>
<dbReference type="InterPro" id="IPR044561">
    <property type="entry name" value="ACT_ThrD-II-like"/>
</dbReference>
<evidence type="ECO:0000256" key="7">
    <source>
        <dbReference type="ARBA" id="ARBA00012096"/>
    </source>
</evidence>
<dbReference type="PROSITE" id="PS00165">
    <property type="entry name" value="DEHYDRATASE_SER_THR"/>
    <property type="match status" value="1"/>
</dbReference>
<evidence type="ECO:0000256" key="11">
    <source>
        <dbReference type="ARBA" id="ARBA00022898"/>
    </source>
</evidence>
<keyword evidence="10" id="KW-0028">Amino-acid biosynthesis</keyword>
<comment type="subunit">
    <text evidence="6">In the native structure, TdcB is in a dimeric form, whereas in the TdcB-AMP complex, it exists in a tetrameric form (dimer of dimers).</text>
</comment>
<evidence type="ECO:0000313" key="17">
    <source>
        <dbReference type="Proteomes" id="UP000005753"/>
    </source>
</evidence>
<evidence type="ECO:0000256" key="9">
    <source>
        <dbReference type="ARBA" id="ARBA00022533"/>
    </source>
</evidence>
<comment type="function">
    <text evidence="13">Catalyzes the anaerobic formation of alpha-ketobutyrate and ammonia from threonine in a two-step reaction. The first step involved a dehydration of threonine and a production of enamine intermediates (aminocrotonate), which tautomerizes to its imine form (iminobutyrate). Both intermediates are unstable and short-lived. The second step is the nonenzymatic hydrolysis of the enamine/imine intermediates to form 2-ketobutyrate and free ammonia. In the low water environment of the cell, the second step is accelerated by RidA.</text>
</comment>
<dbReference type="PROSITE" id="PS51671">
    <property type="entry name" value="ACT"/>
    <property type="match status" value="1"/>
</dbReference>
<name>I5AQE3_EUBC6</name>
<comment type="cofactor">
    <cofactor evidence="2">
        <name>pyridoxal 5'-phosphate</name>
        <dbReference type="ChEBI" id="CHEBI:597326"/>
    </cofactor>
</comment>
<dbReference type="InterPro" id="IPR045865">
    <property type="entry name" value="ACT-like_dom_sf"/>
</dbReference>
<evidence type="ECO:0000256" key="6">
    <source>
        <dbReference type="ARBA" id="ARBA00011447"/>
    </source>
</evidence>
<reference evidence="16 17" key="2">
    <citation type="submission" date="2012-02" db="EMBL/GenBank/DDBJ databases">
        <title>Improved High-Quality Draft sequence of Eubacterium cellulosolvens 6.</title>
        <authorList>
            <consortium name="US DOE Joint Genome Institute"/>
            <person name="Lucas S."/>
            <person name="Han J."/>
            <person name="Lapidus A."/>
            <person name="Cheng J.-F."/>
            <person name="Goodwin L."/>
            <person name="Pitluck S."/>
            <person name="Peters L."/>
            <person name="Mikhailova N."/>
            <person name="Gu W."/>
            <person name="Detter J.C."/>
            <person name="Han C."/>
            <person name="Tapia R."/>
            <person name="Land M."/>
            <person name="Hauser L."/>
            <person name="Kyrpides N."/>
            <person name="Ivanova N."/>
            <person name="Pagani I."/>
            <person name="Johnson E."/>
            <person name="Mukhopadhyay B."/>
            <person name="Anderson I."/>
            <person name="Woyke T."/>
        </authorList>
    </citation>
    <scope>NUCLEOTIDE SEQUENCE [LARGE SCALE GENOMIC DNA]</scope>
    <source>
        <strain evidence="16 17">6</strain>
    </source>
</reference>
<dbReference type="GO" id="GO:0003941">
    <property type="term" value="F:L-serine ammonia-lyase activity"/>
    <property type="evidence" value="ECO:0007669"/>
    <property type="project" value="TreeGrafter"/>
</dbReference>
<evidence type="ECO:0000256" key="2">
    <source>
        <dbReference type="ARBA" id="ARBA00001933"/>
    </source>
</evidence>
<evidence type="ECO:0000259" key="15">
    <source>
        <dbReference type="PROSITE" id="PS51671"/>
    </source>
</evidence>
<dbReference type="InterPro" id="IPR005789">
    <property type="entry name" value="Thr_deHydtase_catblc"/>
</dbReference>
<dbReference type="EMBL" id="CM001487">
    <property type="protein sequence ID" value="EIM56016.1"/>
    <property type="molecule type" value="Genomic_DNA"/>
</dbReference>
<evidence type="ECO:0000256" key="1">
    <source>
        <dbReference type="ARBA" id="ARBA00001274"/>
    </source>
</evidence>
<evidence type="ECO:0000256" key="3">
    <source>
        <dbReference type="ARBA" id="ARBA00004810"/>
    </source>
</evidence>
<evidence type="ECO:0000313" key="16">
    <source>
        <dbReference type="EMBL" id="EIM56016.1"/>
    </source>
</evidence>
<accession>I5AQE3</accession>
<dbReference type="UniPathway" id="UPA00052">
    <property type="reaction ID" value="UER00507"/>
</dbReference>
<protein>
    <recommendedName>
        <fullName evidence="8">L-threonine dehydratase catabolic TdcB</fullName>
        <ecNumber evidence="7">4.3.1.19</ecNumber>
    </recommendedName>
    <alternativeName>
        <fullName evidence="14">Threonine deaminase</fullName>
    </alternativeName>
</protein>
<dbReference type="CDD" id="cd04886">
    <property type="entry name" value="ACT_ThrD-II-like"/>
    <property type="match status" value="1"/>
</dbReference>
<proteinExistence type="inferred from homology"/>
<dbReference type="InterPro" id="IPR050147">
    <property type="entry name" value="Ser/Thr_Dehydratase"/>
</dbReference>
<comment type="catalytic activity">
    <reaction evidence="1">
        <text>L-threonine = 2-oxobutanoate + NH4(+)</text>
        <dbReference type="Rhea" id="RHEA:22108"/>
        <dbReference type="ChEBI" id="CHEBI:16763"/>
        <dbReference type="ChEBI" id="CHEBI:28938"/>
        <dbReference type="ChEBI" id="CHEBI:57926"/>
        <dbReference type="EC" id="4.3.1.19"/>
    </reaction>
</comment>
<comment type="pathway">
    <text evidence="3">Amino-acid biosynthesis; L-isoleucine biosynthesis; 2-oxobutanoate from L-threonine: step 1/1.</text>
</comment>
<dbReference type="InterPro" id="IPR001926">
    <property type="entry name" value="TrpB-like_PALP"/>
</dbReference>
<dbReference type="InterPro" id="IPR000634">
    <property type="entry name" value="Ser/Thr_deHydtase_PyrdxlP-BS"/>
</dbReference>
<keyword evidence="10" id="KW-0100">Branched-chain amino acid biosynthesis</keyword>
<dbReference type="eggNOG" id="COG1171">
    <property type="taxonomic scope" value="Bacteria"/>
</dbReference>
<dbReference type="Gene3D" id="3.40.50.1100">
    <property type="match status" value="2"/>
</dbReference>
<comment type="similarity">
    <text evidence="5">Belongs to the serine/threonine dehydratase family.</text>
</comment>
<dbReference type="NCBIfam" id="TIGR01127">
    <property type="entry name" value="ilvA_1Cterm"/>
    <property type="match status" value="1"/>
</dbReference>
<sequence length="452" mass="49106">MWTPSLTRDAETTEKAAEIEPMLRRNIPFNTIREQDGESGNRIMSTKEMLTLDAFEEASEIVKNVTANTELIYSEYFSNQTGNKVYLKPENMQVTGAYKIRGAYYKISTMGVEDRAKGLITASAGNHAQGVAYAAKAYGCKAVIVMPTTTPLIKVERTRGYGAEVVLYGDVFDESQAKALELAETEGYTFIPPFDDLTVATGQGTIAMEIIKELPLVDYILVPVGGGGLATGVSTLAKLLNPKIQVIAVEPQGANCLQVSIERGEVTTLPSVNTIADGTAVKTPGSKIFPYLQKNVDEVITIPDDELVVAFLDMVENHKMIVENSGLLTVAALKHLNVRNKRVVAVMSGGNMDVITMSQVVQNGLIARDRIFTVSVLLPDRPGELVKVSTVIANAQGNVIKLEHNQFYSTNRHAAVELRITMEAFGTEHKGQIISALQEAGFRVKAVHTNLG</sequence>
<evidence type="ECO:0000256" key="14">
    <source>
        <dbReference type="ARBA" id="ARBA00031427"/>
    </source>
</evidence>
<keyword evidence="10" id="KW-0412">Isoleucine biosynthesis</keyword>
<dbReference type="InterPro" id="IPR002912">
    <property type="entry name" value="ACT_dom"/>
</dbReference>
<keyword evidence="11" id="KW-0663">Pyridoxal phosphate</keyword>
<keyword evidence="12" id="KW-0456">Lyase</keyword>
<dbReference type="CDD" id="cd01562">
    <property type="entry name" value="Thr-dehyd"/>
    <property type="match status" value="1"/>
</dbReference>
<evidence type="ECO:0000256" key="8">
    <source>
        <dbReference type="ARBA" id="ARBA00022248"/>
    </source>
</evidence>
<gene>
    <name evidence="16" type="ORF">EubceDRAFT1_0154</name>
</gene>
<dbReference type="AlphaFoldDB" id="I5AQE3"/>
<dbReference type="HOGENOM" id="CLU_021152_4_0_9"/>
<dbReference type="SUPFAM" id="SSF55021">
    <property type="entry name" value="ACT-like"/>
    <property type="match status" value="1"/>
</dbReference>
<evidence type="ECO:0000256" key="10">
    <source>
        <dbReference type="ARBA" id="ARBA00022624"/>
    </source>
</evidence>
<dbReference type="PANTHER" id="PTHR48078:SF6">
    <property type="entry name" value="L-THREONINE DEHYDRATASE CATABOLIC TDCB"/>
    <property type="match status" value="1"/>
</dbReference>
<dbReference type="InterPro" id="IPR036052">
    <property type="entry name" value="TrpB-like_PALP_sf"/>
</dbReference>
<dbReference type="GO" id="GO:0006565">
    <property type="term" value="P:L-serine catabolic process"/>
    <property type="evidence" value="ECO:0007669"/>
    <property type="project" value="TreeGrafter"/>
</dbReference>
<comment type="pathway">
    <text evidence="4">Amino-acid degradation; L-threonine degradation via propanoate pathway; propanoate from L-threonine: step 1/4.</text>
</comment>
<dbReference type="EC" id="4.3.1.19" evidence="7"/>
<dbReference type="GO" id="GO:0070689">
    <property type="term" value="P:L-threonine catabolic process to propionate"/>
    <property type="evidence" value="ECO:0007669"/>
    <property type="project" value="UniProtKB-UniPathway"/>
</dbReference>
<dbReference type="STRING" id="633697.EubceDRAFT1_0154"/>
<organism evidence="16 17">
    <name type="scientific">Eubacterium cellulosolvens (strain ATCC 43171 / JCM 9499 / 6)</name>
    <name type="common">Cillobacterium cellulosolvens</name>
    <dbReference type="NCBI Taxonomy" id="633697"/>
    <lineage>
        <taxon>Bacteria</taxon>
        <taxon>Bacillati</taxon>
        <taxon>Bacillota</taxon>
        <taxon>Clostridia</taxon>
        <taxon>Eubacteriales</taxon>
        <taxon>Eubacteriaceae</taxon>
        <taxon>Eubacterium</taxon>
    </lineage>
</organism>
<reference evidence="16 17" key="1">
    <citation type="submission" date="2010-08" db="EMBL/GenBank/DDBJ databases">
        <authorList>
            <consortium name="US DOE Joint Genome Institute (JGI-PGF)"/>
            <person name="Lucas S."/>
            <person name="Copeland A."/>
            <person name="Lapidus A."/>
            <person name="Cheng J.-F."/>
            <person name="Bruce D."/>
            <person name="Goodwin L."/>
            <person name="Pitluck S."/>
            <person name="Land M.L."/>
            <person name="Hauser L."/>
            <person name="Chang Y.-J."/>
            <person name="Anderson I.J."/>
            <person name="Johnson E."/>
            <person name="Mulhopadhyay B."/>
            <person name="Kyrpides N."/>
            <person name="Woyke T.J."/>
        </authorList>
    </citation>
    <scope>NUCLEOTIDE SEQUENCE [LARGE SCALE GENOMIC DNA]</scope>
    <source>
        <strain evidence="16 17">6</strain>
    </source>
</reference>
<keyword evidence="9" id="KW-0021">Allosteric enzyme</keyword>
<dbReference type="FunFam" id="3.40.50.1100:FF:000005">
    <property type="entry name" value="Threonine dehydratase catabolic"/>
    <property type="match status" value="1"/>
</dbReference>
<evidence type="ECO:0000256" key="5">
    <source>
        <dbReference type="ARBA" id="ARBA00010869"/>
    </source>
</evidence>